<accession>A0ABX8CQT2</accession>
<name>A0ABX8CQT2_9NOCA</name>
<gene>
    <name evidence="2" type="ORF">KHQ06_33245</name>
</gene>
<dbReference type="PANTHER" id="PTHR43792">
    <property type="entry name" value="GNAT FAMILY, PUTATIVE (AFU_ORTHOLOGUE AFUA_3G00765)-RELATED-RELATED"/>
    <property type="match status" value="1"/>
</dbReference>
<dbReference type="EMBL" id="CP074371">
    <property type="protein sequence ID" value="QVI20895.1"/>
    <property type="molecule type" value="Genomic_DNA"/>
</dbReference>
<feature type="domain" description="N-acetyltransferase" evidence="1">
    <location>
        <begin position="7"/>
        <end position="162"/>
    </location>
</feature>
<protein>
    <submittedName>
        <fullName evidence="2">GNAT family N-acetyltransferase</fullName>
    </submittedName>
</protein>
<sequence>MLRTARLALTPVRASDHDELLALWRMPEVCEFLFDGEFLSDAYVTDVIANSEKSFAAANFGLWVVRDGVGAPLFGTAGLRELDGGPDLEVVYSLEPGRWGSGLASEAAAAVLNYGFEVLGLDRVLAEVDVGNVASRAVVERLGMTAFDTVPGVLGPMIQYVRDRD</sequence>
<dbReference type="Gene3D" id="3.40.630.30">
    <property type="match status" value="1"/>
</dbReference>
<evidence type="ECO:0000259" key="1">
    <source>
        <dbReference type="PROSITE" id="PS51186"/>
    </source>
</evidence>
<dbReference type="Proteomes" id="UP000683310">
    <property type="component" value="Chromosome"/>
</dbReference>
<dbReference type="InterPro" id="IPR016181">
    <property type="entry name" value="Acyl_CoA_acyltransferase"/>
</dbReference>
<proteinExistence type="predicted"/>
<dbReference type="PROSITE" id="PS51186">
    <property type="entry name" value="GNAT"/>
    <property type="match status" value="1"/>
</dbReference>
<dbReference type="RefSeq" id="WP_213557003.1">
    <property type="nucleotide sequence ID" value="NZ_JBHZDI010000082.1"/>
</dbReference>
<dbReference type="PANTHER" id="PTHR43792:SF1">
    <property type="entry name" value="N-ACETYLTRANSFERASE DOMAIN-CONTAINING PROTEIN"/>
    <property type="match status" value="1"/>
</dbReference>
<evidence type="ECO:0000313" key="3">
    <source>
        <dbReference type="Proteomes" id="UP000683310"/>
    </source>
</evidence>
<organism evidence="2 3">
    <name type="scientific">Nocardia tengchongensis</name>
    <dbReference type="NCBI Taxonomy" id="2055889"/>
    <lineage>
        <taxon>Bacteria</taxon>
        <taxon>Bacillati</taxon>
        <taxon>Actinomycetota</taxon>
        <taxon>Actinomycetes</taxon>
        <taxon>Mycobacteriales</taxon>
        <taxon>Nocardiaceae</taxon>
        <taxon>Nocardia</taxon>
    </lineage>
</organism>
<evidence type="ECO:0000313" key="2">
    <source>
        <dbReference type="EMBL" id="QVI20895.1"/>
    </source>
</evidence>
<reference evidence="2 3" key="1">
    <citation type="submission" date="2021-04" db="EMBL/GenBank/DDBJ databases">
        <title>Nocardia tengchongensis.</title>
        <authorList>
            <person name="Zhuang k."/>
            <person name="Ran Y."/>
            <person name="Li W."/>
        </authorList>
    </citation>
    <scope>NUCLEOTIDE SEQUENCE [LARGE SCALE GENOMIC DNA]</scope>
    <source>
        <strain evidence="2 3">CFH S0057</strain>
    </source>
</reference>
<keyword evidence="3" id="KW-1185">Reference proteome</keyword>
<dbReference type="Pfam" id="PF13302">
    <property type="entry name" value="Acetyltransf_3"/>
    <property type="match status" value="1"/>
</dbReference>
<dbReference type="InterPro" id="IPR000182">
    <property type="entry name" value="GNAT_dom"/>
</dbReference>
<dbReference type="InterPro" id="IPR051531">
    <property type="entry name" value="N-acetyltransferase"/>
</dbReference>
<dbReference type="SUPFAM" id="SSF55729">
    <property type="entry name" value="Acyl-CoA N-acyltransferases (Nat)"/>
    <property type="match status" value="1"/>
</dbReference>